<name>A0A3M7Q716_BRAPC</name>
<dbReference type="Pfam" id="PF04749">
    <property type="entry name" value="PLAC8"/>
    <property type="match status" value="1"/>
</dbReference>
<reference evidence="2 3" key="1">
    <citation type="journal article" date="2018" name="Sci. Rep.">
        <title>Genomic signatures of local adaptation to the degree of environmental predictability in rotifers.</title>
        <authorList>
            <person name="Franch-Gras L."/>
            <person name="Hahn C."/>
            <person name="Garcia-Roger E.M."/>
            <person name="Carmona M.J."/>
            <person name="Serra M."/>
            <person name="Gomez A."/>
        </authorList>
    </citation>
    <scope>NUCLEOTIDE SEQUENCE [LARGE SCALE GENOMIC DNA]</scope>
    <source>
        <strain evidence="2">HYR1</strain>
    </source>
</reference>
<accession>A0A3M7Q716</accession>
<dbReference type="EMBL" id="REGN01007124">
    <property type="protein sequence ID" value="RNA07210.1"/>
    <property type="molecule type" value="Genomic_DNA"/>
</dbReference>
<keyword evidence="3" id="KW-1185">Reference proteome</keyword>
<evidence type="ECO:0000313" key="2">
    <source>
        <dbReference type="EMBL" id="RNA07210.1"/>
    </source>
</evidence>
<evidence type="ECO:0000256" key="1">
    <source>
        <dbReference type="ARBA" id="ARBA00009024"/>
    </source>
</evidence>
<evidence type="ECO:0000313" key="3">
    <source>
        <dbReference type="Proteomes" id="UP000276133"/>
    </source>
</evidence>
<organism evidence="2 3">
    <name type="scientific">Brachionus plicatilis</name>
    <name type="common">Marine rotifer</name>
    <name type="synonym">Brachionus muelleri</name>
    <dbReference type="NCBI Taxonomy" id="10195"/>
    <lineage>
        <taxon>Eukaryota</taxon>
        <taxon>Metazoa</taxon>
        <taxon>Spiralia</taxon>
        <taxon>Gnathifera</taxon>
        <taxon>Rotifera</taxon>
        <taxon>Eurotatoria</taxon>
        <taxon>Monogononta</taxon>
        <taxon>Pseudotrocha</taxon>
        <taxon>Ploima</taxon>
        <taxon>Brachionidae</taxon>
        <taxon>Brachionus</taxon>
    </lineage>
</organism>
<comment type="caution">
    <text evidence="2">The sequence shown here is derived from an EMBL/GenBank/DDBJ whole genome shotgun (WGS) entry which is preliminary data.</text>
</comment>
<sequence>MTEINQPAVGQWKQGTFDCCSDCGDCLFAYFLPPCYNYTVAKAAEQSTGCAILTFCFGITLCCIRGTVREKYGIEGSPVNDFLCTVCCPLCTAVQIKHECTH</sequence>
<dbReference type="NCBIfam" id="TIGR01571">
    <property type="entry name" value="A_thal_Cys_rich"/>
    <property type="match status" value="1"/>
</dbReference>
<comment type="similarity">
    <text evidence="1">Belongs to the cornifelin family.</text>
</comment>
<protein>
    <submittedName>
        <fullName evidence="2">Placenta-specific protein 8-like</fullName>
    </submittedName>
</protein>
<dbReference type="Proteomes" id="UP000276133">
    <property type="component" value="Unassembled WGS sequence"/>
</dbReference>
<dbReference type="AlphaFoldDB" id="A0A3M7Q716"/>
<dbReference type="PANTHER" id="PTHR15907">
    <property type="entry name" value="DUF614 FAMILY PROTEIN-RELATED"/>
    <property type="match status" value="1"/>
</dbReference>
<dbReference type="OrthoDB" id="1045822at2759"/>
<proteinExistence type="inferred from homology"/>
<dbReference type="InterPro" id="IPR006461">
    <property type="entry name" value="PLAC_motif_containing"/>
</dbReference>
<gene>
    <name evidence="2" type="ORF">BpHYR1_051294</name>
</gene>